<comment type="caution">
    <text evidence="1">The sequence shown here is derived from an EMBL/GenBank/DDBJ whole genome shotgun (WGS) entry which is preliminary data.</text>
</comment>
<dbReference type="EMBL" id="VUJU01003356">
    <property type="protein sequence ID" value="KAF0758198.1"/>
    <property type="molecule type" value="Genomic_DNA"/>
</dbReference>
<keyword evidence="2" id="KW-1185">Reference proteome</keyword>
<evidence type="ECO:0000313" key="1">
    <source>
        <dbReference type="EMBL" id="KAF0758198.1"/>
    </source>
</evidence>
<reference evidence="1 2" key="1">
    <citation type="submission" date="2019-08" db="EMBL/GenBank/DDBJ databases">
        <title>Whole genome of Aphis craccivora.</title>
        <authorList>
            <person name="Voronova N.V."/>
            <person name="Shulinski R.S."/>
            <person name="Bandarenka Y.V."/>
            <person name="Zhorov D.G."/>
            <person name="Warner D."/>
        </authorList>
    </citation>
    <scope>NUCLEOTIDE SEQUENCE [LARGE SCALE GENOMIC DNA]</scope>
    <source>
        <strain evidence="1">180601</strain>
        <tissue evidence="1">Whole Body</tissue>
    </source>
</reference>
<accession>A0A6G0YLE8</accession>
<proteinExistence type="predicted"/>
<protein>
    <submittedName>
        <fullName evidence="1">Uncharacterized protein</fullName>
    </submittedName>
</protein>
<organism evidence="1 2">
    <name type="scientific">Aphis craccivora</name>
    <name type="common">Cowpea aphid</name>
    <dbReference type="NCBI Taxonomy" id="307492"/>
    <lineage>
        <taxon>Eukaryota</taxon>
        <taxon>Metazoa</taxon>
        <taxon>Ecdysozoa</taxon>
        <taxon>Arthropoda</taxon>
        <taxon>Hexapoda</taxon>
        <taxon>Insecta</taxon>
        <taxon>Pterygota</taxon>
        <taxon>Neoptera</taxon>
        <taxon>Paraneoptera</taxon>
        <taxon>Hemiptera</taxon>
        <taxon>Sternorrhyncha</taxon>
        <taxon>Aphidomorpha</taxon>
        <taxon>Aphidoidea</taxon>
        <taxon>Aphididae</taxon>
        <taxon>Aphidini</taxon>
        <taxon>Aphis</taxon>
        <taxon>Aphis</taxon>
    </lineage>
</organism>
<evidence type="ECO:0000313" key="2">
    <source>
        <dbReference type="Proteomes" id="UP000478052"/>
    </source>
</evidence>
<dbReference type="AlphaFoldDB" id="A0A6G0YLE8"/>
<dbReference type="Proteomes" id="UP000478052">
    <property type="component" value="Unassembled WGS sequence"/>
</dbReference>
<name>A0A6G0YLE8_APHCR</name>
<gene>
    <name evidence="1" type="ORF">FWK35_00010291</name>
</gene>
<sequence>MSLLEILPVFNYGQPPLHIAPPVGWIGAQEYSPRLSFGLLLYLLRNQTTSFHDLLRPSCEGTLPIARRRGATPNPDLPFSLL</sequence>